<dbReference type="EMBL" id="JAGKQM010000002">
    <property type="protein sequence ID" value="KAH0939816.1"/>
    <property type="molecule type" value="Genomic_DNA"/>
</dbReference>
<organism evidence="2 3">
    <name type="scientific">Brassica napus</name>
    <name type="common">Rape</name>
    <dbReference type="NCBI Taxonomy" id="3708"/>
    <lineage>
        <taxon>Eukaryota</taxon>
        <taxon>Viridiplantae</taxon>
        <taxon>Streptophyta</taxon>
        <taxon>Embryophyta</taxon>
        <taxon>Tracheophyta</taxon>
        <taxon>Spermatophyta</taxon>
        <taxon>Magnoliopsida</taxon>
        <taxon>eudicotyledons</taxon>
        <taxon>Gunneridae</taxon>
        <taxon>Pentapetalae</taxon>
        <taxon>rosids</taxon>
        <taxon>malvids</taxon>
        <taxon>Brassicales</taxon>
        <taxon>Brassicaceae</taxon>
        <taxon>Brassiceae</taxon>
        <taxon>Brassica</taxon>
    </lineage>
</organism>
<evidence type="ECO:0000256" key="1">
    <source>
        <dbReference type="SAM" id="MobiDB-lite"/>
    </source>
</evidence>
<proteinExistence type="predicted"/>
<sequence>SAGAPEQMDVSSQQKPSSDESDGQHDETPASSEKQYRAAL</sequence>
<dbReference type="Proteomes" id="UP000824890">
    <property type="component" value="Unassembled WGS sequence"/>
</dbReference>
<protein>
    <submittedName>
        <fullName evidence="2">Uncharacterized protein</fullName>
    </submittedName>
</protein>
<evidence type="ECO:0000313" key="3">
    <source>
        <dbReference type="Proteomes" id="UP000824890"/>
    </source>
</evidence>
<keyword evidence="3" id="KW-1185">Reference proteome</keyword>
<feature type="non-terminal residue" evidence="2">
    <location>
        <position position="1"/>
    </location>
</feature>
<reference evidence="2 3" key="1">
    <citation type="submission" date="2021-05" db="EMBL/GenBank/DDBJ databases">
        <title>Genome Assembly of Synthetic Allotetraploid Brassica napus Reveals Homoeologous Exchanges between Subgenomes.</title>
        <authorList>
            <person name="Davis J.T."/>
        </authorList>
    </citation>
    <scope>NUCLEOTIDE SEQUENCE [LARGE SCALE GENOMIC DNA]</scope>
    <source>
        <strain evidence="3">cv. Da-Ae</strain>
        <tissue evidence="2">Seedling</tissue>
    </source>
</reference>
<name>A0ABQ8EGQ0_BRANA</name>
<accession>A0ABQ8EGQ0</accession>
<comment type="caution">
    <text evidence="2">The sequence shown here is derived from an EMBL/GenBank/DDBJ whole genome shotgun (WGS) entry which is preliminary data.</text>
</comment>
<evidence type="ECO:0000313" key="2">
    <source>
        <dbReference type="EMBL" id="KAH0939816.1"/>
    </source>
</evidence>
<gene>
    <name evidence="2" type="ORF">HID58_007277</name>
</gene>
<feature type="region of interest" description="Disordered" evidence="1">
    <location>
        <begin position="1"/>
        <end position="40"/>
    </location>
</feature>